<sequence length="187" mass="21477">MKSTVEQEDPIQIVSQSSAPIERSDAGKIFIKNIEKSIDEQFVRETFSAFGRILGLKVVHDQTGLSKGYAIVHFETEEAANECINKFDGTLLNGQKVHVGKCVSHQKRKLRVGRSENRSKSLKRSKIFEELMDKENSNPDERIDRFVAYLAQVLRRLPEEARQRLQVEMMNIIDRYLPNSQESVNVQ</sequence>
<dbReference type="EMBL" id="CM056741">
    <property type="protein sequence ID" value="KAJ8687112.1"/>
    <property type="molecule type" value="Genomic_DNA"/>
</dbReference>
<dbReference type="Proteomes" id="UP001239111">
    <property type="component" value="Chromosome 1"/>
</dbReference>
<evidence type="ECO:0000313" key="1">
    <source>
        <dbReference type="EMBL" id="KAJ8687112.1"/>
    </source>
</evidence>
<reference evidence="1" key="1">
    <citation type="submission" date="2023-04" db="EMBL/GenBank/DDBJ databases">
        <title>A chromosome-level genome assembly of the parasitoid wasp Eretmocerus hayati.</title>
        <authorList>
            <person name="Zhong Y."/>
            <person name="Liu S."/>
            <person name="Liu Y."/>
        </authorList>
    </citation>
    <scope>NUCLEOTIDE SEQUENCE</scope>
    <source>
        <strain evidence="1">ZJU_SS_LIU_2023</strain>
    </source>
</reference>
<comment type="caution">
    <text evidence="1">The sequence shown here is derived from an EMBL/GenBank/DDBJ whole genome shotgun (WGS) entry which is preliminary data.</text>
</comment>
<protein>
    <submittedName>
        <fullName evidence="1">Uncharacterized protein</fullName>
    </submittedName>
</protein>
<accession>A0ACC2PUJ5</accession>
<organism evidence="1 2">
    <name type="scientific">Eretmocerus hayati</name>
    <dbReference type="NCBI Taxonomy" id="131215"/>
    <lineage>
        <taxon>Eukaryota</taxon>
        <taxon>Metazoa</taxon>
        <taxon>Ecdysozoa</taxon>
        <taxon>Arthropoda</taxon>
        <taxon>Hexapoda</taxon>
        <taxon>Insecta</taxon>
        <taxon>Pterygota</taxon>
        <taxon>Neoptera</taxon>
        <taxon>Endopterygota</taxon>
        <taxon>Hymenoptera</taxon>
        <taxon>Apocrita</taxon>
        <taxon>Proctotrupomorpha</taxon>
        <taxon>Chalcidoidea</taxon>
        <taxon>Aphelinidae</taxon>
        <taxon>Aphelininae</taxon>
        <taxon>Eretmocerus</taxon>
    </lineage>
</organism>
<evidence type="ECO:0000313" key="2">
    <source>
        <dbReference type="Proteomes" id="UP001239111"/>
    </source>
</evidence>
<proteinExistence type="predicted"/>
<keyword evidence="2" id="KW-1185">Reference proteome</keyword>
<name>A0ACC2PUJ5_9HYME</name>
<gene>
    <name evidence="1" type="ORF">QAD02_022906</name>
</gene>